<dbReference type="InterPro" id="IPR001249">
    <property type="entry name" value="AcCoA_biotinCC"/>
</dbReference>
<dbReference type="PANTHER" id="PTHR45266">
    <property type="entry name" value="OXALOACETATE DECARBOXYLASE ALPHA CHAIN"/>
    <property type="match status" value="1"/>
</dbReference>
<comment type="pathway">
    <text evidence="2 9">Lipid metabolism; fatty acid biosynthesis.</text>
</comment>
<evidence type="ECO:0000256" key="1">
    <source>
        <dbReference type="ARBA" id="ARBA00003761"/>
    </source>
</evidence>
<comment type="function">
    <text evidence="1 9">This protein is a component of the acetyl coenzyme A carboxylase complex; first, biotin carboxylase catalyzes the carboxylation of the carrier protein and then the transcarboxylase transfers the carboxyl group to form malonyl-CoA.</text>
</comment>
<dbReference type="CDD" id="cd06850">
    <property type="entry name" value="biotinyl_domain"/>
    <property type="match status" value="1"/>
</dbReference>
<evidence type="ECO:0000256" key="2">
    <source>
        <dbReference type="ARBA" id="ARBA00005194"/>
    </source>
</evidence>
<keyword evidence="8 9" id="KW-0092">Biotin</keyword>
<dbReference type="SUPFAM" id="SSF51230">
    <property type="entry name" value="Single hybrid motif"/>
    <property type="match status" value="1"/>
</dbReference>
<keyword evidence="5 9" id="KW-0276">Fatty acid metabolism</keyword>
<dbReference type="PROSITE" id="PS50968">
    <property type="entry name" value="BIOTINYL_LIPOYL"/>
    <property type="match status" value="1"/>
</dbReference>
<feature type="domain" description="Lipoyl-binding" evidence="10">
    <location>
        <begin position="51"/>
        <end position="127"/>
    </location>
</feature>
<dbReference type="InterPro" id="IPR001882">
    <property type="entry name" value="Biotin_BS"/>
</dbReference>
<reference evidence="11" key="1">
    <citation type="journal article" date="2014" name="Int. J. Syst. Evol. Microbiol.">
        <title>Complete genome of a new Firmicutes species belonging to the dominant human colonic microbiota ('Ruminococcus bicirculans') reveals two chromosomes and a selective capacity to utilize plant glucans.</title>
        <authorList>
            <consortium name="NISC Comparative Sequencing Program"/>
            <person name="Wegmann U."/>
            <person name="Louis P."/>
            <person name="Goesmann A."/>
            <person name="Henrissat B."/>
            <person name="Duncan S.H."/>
            <person name="Flint H.J."/>
        </authorList>
    </citation>
    <scope>NUCLEOTIDE SEQUENCE</scope>
    <source>
        <strain evidence="11">NBRC 103855</strain>
    </source>
</reference>
<sequence length="127" mass="13578">MDVERLQKIIDWMRHSPLQELEIADGDFKAHLIRGGAGIEPITAAEQTLPGVEITAPSFGIVHLSPTPDTEPFVTTGSRVEAGQTLCIIEAMKVFSPVESDRAGTITAILVAGGAEVSANQPIFRLD</sequence>
<evidence type="ECO:0000256" key="3">
    <source>
        <dbReference type="ARBA" id="ARBA00017562"/>
    </source>
</evidence>
<dbReference type="Gene3D" id="2.40.50.100">
    <property type="match status" value="1"/>
</dbReference>
<evidence type="ECO:0000256" key="7">
    <source>
        <dbReference type="ARBA" id="ARBA00023160"/>
    </source>
</evidence>
<dbReference type="EMBL" id="BSNG01000001">
    <property type="protein sequence ID" value="GLQ09900.1"/>
    <property type="molecule type" value="Genomic_DNA"/>
</dbReference>
<dbReference type="Proteomes" id="UP001161406">
    <property type="component" value="Unassembled WGS sequence"/>
</dbReference>
<dbReference type="PRINTS" id="PR01071">
    <property type="entry name" value="ACOABIOTINCC"/>
</dbReference>
<protein>
    <recommendedName>
        <fullName evidence="3 9">Biotin carboxyl carrier protein of acetyl-CoA carboxylase</fullName>
    </recommendedName>
</protein>
<proteinExistence type="predicted"/>
<keyword evidence="12" id="KW-1185">Reference proteome</keyword>
<dbReference type="InterPro" id="IPR000089">
    <property type="entry name" value="Biotin_lipoyl"/>
</dbReference>
<dbReference type="PANTHER" id="PTHR45266:SF3">
    <property type="entry name" value="OXALOACETATE DECARBOXYLASE ALPHA CHAIN"/>
    <property type="match status" value="1"/>
</dbReference>
<keyword evidence="4 9" id="KW-0444">Lipid biosynthesis</keyword>
<evidence type="ECO:0000259" key="10">
    <source>
        <dbReference type="PROSITE" id="PS50968"/>
    </source>
</evidence>
<keyword evidence="6 9" id="KW-0443">Lipid metabolism</keyword>
<evidence type="ECO:0000256" key="9">
    <source>
        <dbReference type="RuleBase" id="RU364072"/>
    </source>
</evidence>
<name>A0ABQ5UCS8_9HYPH</name>
<organism evidence="11 12">
    <name type="scientific">Devosia yakushimensis</name>
    <dbReference type="NCBI Taxonomy" id="470028"/>
    <lineage>
        <taxon>Bacteria</taxon>
        <taxon>Pseudomonadati</taxon>
        <taxon>Pseudomonadota</taxon>
        <taxon>Alphaproteobacteria</taxon>
        <taxon>Hyphomicrobiales</taxon>
        <taxon>Devosiaceae</taxon>
        <taxon>Devosia</taxon>
    </lineage>
</organism>
<reference evidence="11" key="2">
    <citation type="submission" date="2023-01" db="EMBL/GenBank/DDBJ databases">
        <title>Draft genome sequence of Devosia yakushimensis strain NBRC 103855.</title>
        <authorList>
            <person name="Sun Q."/>
            <person name="Mori K."/>
        </authorList>
    </citation>
    <scope>NUCLEOTIDE SEQUENCE</scope>
    <source>
        <strain evidence="11">NBRC 103855</strain>
    </source>
</reference>
<keyword evidence="7 9" id="KW-0275">Fatty acid biosynthesis</keyword>
<dbReference type="InterPro" id="IPR011053">
    <property type="entry name" value="Single_hybrid_motif"/>
</dbReference>
<dbReference type="PROSITE" id="PS00188">
    <property type="entry name" value="BIOTIN"/>
    <property type="match status" value="1"/>
</dbReference>
<evidence type="ECO:0000256" key="4">
    <source>
        <dbReference type="ARBA" id="ARBA00022516"/>
    </source>
</evidence>
<gene>
    <name evidence="11" type="ORF">GCM10007913_18320</name>
</gene>
<comment type="caution">
    <text evidence="11">The sequence shown here is derived from an EMBL/GenBank/DDBJ whole genome shotgun (WGS) entry which is preliminary data.</text>
</comment>
<evidence type="ECO:0000313" key="11">
    <source>
        <dbReference type="EMBL" id="GLQ09900.1"/>
    </source>
</evidence>
<evidence type="ECO:0000313" key="12">
    <source>
        <dbReference type="Proteomes" id="UP001161406"/>
    </source>
</evidence>
<evidence type="ECO:0000256" key="5">
    <source>
        <dbReference type="ARBA" id="ARBA00022832"/>
    </source>
</evidence>
<dbReference type="Pfam" id="PF00364">
    <property type="entry name" value="Biotin_lipoyl"/>
    <property type="match status" value="1"/>
</dbReference>
<dbReference type="RefSeq" id="WP_284390057.1">
    <property type="nucleotide sequence ID" value="NZ_BSNG01000001.1"/>
</dbReference>
<evidence type="ECO:0000256" key="6">
    <source>
        <dbReference type="ARBA" id="ARBA00023098"/>
    </source>
</evidence>
<evidence type="ECO:0000256" key="8">
    <source>
        <dbReference type="ARBA" id="ARBA00023267"/>
    </source>
</evidence>
<accession>A0ABQ5UCS8</accession>
<dbReference type="InterPro" id="IPR050709">
    <property type="entry name" value="Biotin_Carboxyl_Carrier/Decarb"/>
</dbReference>